<feature type="compositionally biased region" description="Polar residues" evidence="1">
    <location>
        <begin position="65"/>
        <end position="141"/>
    </location>
</feature>
<feature type="compositionally biased region" description="Low complexity" evidence="1">
    <location>
        <begin position="32"/>
        <end position="42"/>
    </location>
</feature>
<sequence>IPPLSAPREDFITESETSDTEVLEQKSEIPVSWESSESTSESFINDSTVQLLTSFGESITEDLDTSSQSAQASKVSESPPSQTIQISTVLESRNDSTGNSTSDDATNASQSVQPPSVLESSTNSTGNASGDDTTDAETSAIESPRFSTSTSLTTSPAPSVAGGNRLDNGSSFDGLLYMIFLLVVLY</sequence>
<dbReference type="GeneID" id="73471018"/>
<dbReference type="Proteomes" id="UP000694255">
    <property type="component" value="Unassembled WGS sequence"/>
</dbReference>
<gene>
    <name evidence="2" type="ORF">J8A68_004218</name>
</gene>
<feature type="compositionally biased region" description="Acidic residues" evidence="1">
    <location>
        <begin position="12"/>
        <end position="22"/>
    </location>
</feature>
<evidence type="ECO:0000313" key="3">
    <source>
        <dbReference type="Proteomes" id="UP000694255"/>
    </source>
</evidence>
<dbReference type="RefSeq" id="XP_049262557.1">
    <property type="nucleotide sequence ID" value="XM_049408154.1"/>
</dbReference>
<protein>
    <submittedName>
        <fullName evidence="2">Uncharacterized protein</fullName>
    </submittedName>
</protein>
<dbReference type="AlphaFoldDB" id="A0A8J5Q6W5"/>
<accession>A0A8J5Q6W5</accession>
<evidence type="ECO:0000313" key="2">
    <source>
        <dbReference type="EMBL" id="KAG7662324.1"/>
    </source>
</evidence>
<keyword evidence="3" id="KW-1185">Reference proteome</keyword>
<proteinExistence type="predicted"/>
<evidence type="ECO:0000256" key="1">
    <source>
        <dbReference type="SAM" id="MobiDB-lite"/>
    </source>
</evidence>
<feature type="region of interest" description="Disordered" evidence="1">
    <location>
        <begin position="60"/>
        <end position="167"/>
    </location>
</feature>
<feature type="region of interest" description="Disordered" evidence="1">
    <location>
        <begin position="1"/>
        <end position="44"/>
    </location>
</feature>
<comment type="caution">
    <text evidence="2">The sequence shown here is derived from an EMBL/GenBank/DDBJ whole genome shotgun (WGS) entry which is preliminary data.</text>
</comment>
<organism evidence="2 3">
    <name type="scientific">[Candida] subhashii</name>
    <dbReference type="NCBI Taxonomy" id="561895"/>
    <lineage>
        <taxon>Eukaryota</taxon>
        <taxon>Fungi</taxon>
        <taxon>Dikarya</taxon>
        <taxon>Ascomycota</taxon>
        <taxon>Saccharomycotina</taxon>
        <taxon>Pichiomycetes</taxon>
        <taxon>Debaryomycetaceae</taxon>
        <taxon>Spathaspora</taxon>
    </lineage>
</organism>
<feature type="non-terminal residue" evidence="2">
    <location>
        <position position="1"/>
    </location>
</feature>
<dbReference type="EMBL" id="JAGSYN010000181">
    <property type="protein sequence ID" value="KAG7662324.1"/>
    <property type="molecule type" value="Genomic_DNA"/>
</dbReference>
<reference evidence="2 3" key="1">
    <citation type="journal article" date="2021" name="DNA Res.">
        <title>Genome analysis of Candida subhashii reveals its hybrid nature and dual mitochondrial genome conformations.</title>
        <authorList>
            <person name="Mixao V."/>
            <person name="Hegedusova E."/>
            <person name="Saus E."/>
            <person name="Pryszcz L.P."/>
            <person name="Cillingova A."/>
            <person name="Nosek J."/>
            <person name="Gabaldon T."/>
        </authorList>
    </citation>
    <scope>NUCLEOTIDE SEQUENCE [LARGE SCALE GENOMIC DNA]</scope>
    <source>
        <strain evidence="2 3">CBS 10753</strain>
    </source>
</reference>
<name>A0A8J5Q6W5_9ASCO</name>